<comment type="caution">
    <text evidence="2">The sequence shown here is derived from an EMBL/GenBank/DDBJ whole genome shotgun (WGS) entry which is preliminary data.</text>
</comment>
<proteinExistence type="predicted"/>
<accession>A0A5D0CQS1</accession>
<keyword evidence="3" id="KW-1185">Reference proteome</keyword>
<protein>
    <submittedName>
        <fullName evidence="2">Nuclear transport factor 2 family protein</fullName>
    </submittedName>
</protein>
<dbReference type="Pfam" id="PF12680">
    <property type="entry name" value="SnoaL_2"/>
    <property type="match status" value="1"/>
</dbReference>
<name>A0A5D0CQS1_9BACL</name>
<dbReference type="Proteomes" id="UP000325218">
    <property type="component" value="Unassembled WGS sequence"/>
</dbReference>
<dbReference type="SUPFAM" id="SSF54427">
    <property type="entry name" value="NTF2-like"/>
    <property type="match status" value="1"/>
</dbReference>
<gene>
    <name evidence="2" type="ORF">FRY98_16605</name>
</gene>
<dbReference type="EMBL" id="VSDO01000003">
    <property type="protein sequence ID" value="TYA12319.1"/>
    <property type="molecule type" value="Genomic_DNA"/>
</dbReference>
<feature type="domain" description="SnoaL-like" evidence="1">
    <location>
        <begin position="28"/>
        <end position="134"/>
    </location>
</feature>
<dbReference type="OrthoDB" id="2083380at2"/>
<evidence type="ECO:0000313" key="2">
    <source>
        <dbReference type="EMBL" id="TYA12319.1"/>
    </source>
</evidence>
<evidence type="ECO:0000259" key="1">
    <source>
        <dbReference type="Pfam" id="PF12680"/>
    </source>
</evidence>
<dbReference type="InterPro" id="IPR037401">
    <property type="entry name" value="SnoaL-like"/>
</dbReference>
<evidence type="ECO:0000313" key="3">
    <source>
        <dbReference type="Proteomes" id="UP000325218"/>
    </source>
</evidence>
<dbReference type="AlphaFoldDB" id="A0A5D0CQS1"/>
<dbReference type="InterPro" id="IPR032710">
    <property type="entry name" value="NTF2-like_dom_sf"/>
</dbReference>
<reference evidence="2 3" key="1">
    <citation type="submission" date="2019-08" db="EMBL/GenBank/DDBJ databases">
        <title>Genome sequencing of Paenibacillus faecis DSM 23593(T).</title>
        <authorList>
            <person name="Kook J.-K."/>
            <person name="Park S.-N."/>
            <person name="Lim Y.K."/>
        </authorList>
    </citation>
    <scope>NUCLEOTIDE SEQUENCE [LARGE SCALE GENOMIC DNA]</scope>
    <source>
        <strain evidence="2 3">DSM 23593</strain>
    </source>
</reference>
<dbReference type="Gene3D" id="3.10.450.50">
    <property type="match status" value="1"/>
</dbReference>
<organism evidence="2 3">
    <name type="scientific">Paenibacillus faecis</name>
    <dbReference type="NCBI Taxonomy" id="862114"/>
    <lineage>
        <taxon>Bacteria</taxon>
        <taxon>Bacillati</taxon>
        <taxon>Bacillota</taxon>
        <taxon>Bacilli</taxon>
        <taxon>Bacillales</taxon>
        <taxon>Paenibacillaceae</taxon>
        <taxon>Paenibacillus</taxon>
    </lineage>
</organism>
<sequence length="144" mass="16490">MHPFSQESEATEMSTLSYEQAERLIQLFADRYIRKDYDAFLDLFTDAIVFEFPYAQEPNPKRLDGKASLQQYLEKLEKVLEITSFTKPVIHVAAGAPVFFAQFEASGSNLLTGGSYEQSYISVVEVQDGRIVRYQDYWNPLAVN</sequence>